<evidence type="ECO:0000313" key="2">
    <source>
        <dbReference type="EMBL" id="WYV99474.1"/>
    </source>
</evidence>
<accession>A0AAX4MZJ1</accession>
<name>A0AAX4MZJ1_9CAUD</name>
<reference evidence="2 3" key="1">
    <citation type="submission" date="2024-03" db="EMBL/GenBank/DDBJ databases">
        <title>Isolation and characterization of a phage collection against Pseudomonas putida.</title>
        <authorList>
            <person name="Brauer A."/>
            <person name="Rosendahl S."/>
            <person name="Kangsep A."/>
            <person name="Rikberg R."/>
            <person name="Lewanczyk A.C."/>
            <person name="Horak R."/>
            <person name="Tamman H."/>
        </authorList>
    </citation>
    <scope>NUCLEOTIDE SEQUENCE [LARGE SCALE GENOMIC DNA]</scope>
</reference>
<protein>
    <submittedName>
        <fullName evidence="2">Uncharacterized protein</fullName>
    </submittedName>
</protein>
<gene>
    <name evidence="2" type="ORF">NoPa_00135</name>
</gene>
<evidence type="ECO:0000313" key="3">
    <source>
        <dbReference type="Proteomes" id="UP001480661"/>
    </source>
</evidence>
<organism evidence="2 3">
    <name type="scientific">Pseudomonas phage vB_PpuM-NoPa</name>
    <dbReference type="NCBI Taxonomy" id="3132619"/>
    <lineage>
        <taxon>Viruses</taxon>
        <taxon>Duplodnaviria</taxon>
        <taxon>Heunggongvirae</taxon>
        <taxon>Uroviricota</taxon>
        <taxon>Caudoviricetes</taxon>
        <taxon>Vandenendeviridae</taxon>
        <taxon>Gorskivirinae</taxon>
        <taxon>Tartuvirus</taxon>
        <taxon>Tartuvirus nopa</taxon>
    </lineage>
</organism>
<evidence type="ECO:0000256" key="1">
    <source>
        <dbReference type="SAM" id="Coils"/>
    </source>
</evidence>
<dbReference type="Proteomes" id="UP001480661">
    <property type="component" value="Segment"/>
</dbReference>
<sequence>MKHALEVASLLARKGEGEAACIVRGLYDRINKLERELREVKRERHQLQQQVDFMYREAKDW</sequence>
<proteinExistence type="predicted"/>
<keyword evidence="3" id="KW-1185">Reference proteome</keyword>
<dbReference type="EMBL" id="PP496415">
    <property type="protein sequence ID" value="WYV99474.1"/>
    <property type="molecule type" value="Genomic_DNA"/>
</dbReference>
<keyword evidence="1" id="KW-0175">Coiled coil</keyword>
<feature type="coiled-coil region" evidence="1">
    <location>
        <begin position="23"/>
        <end position="57"/>
    </location>
</feature>